<dbReference type="InterPro" id="IPR018110">
    <property type="entry name" value="Mandel_Rmase/mucon_lact_enz_CS"/>
</dbReference>
<dbReference type="GO" id="GO:0009063">
    <property type="term" value="P:amino acid catabolic process"/>
    <property type="evidence" value="ECO:0007669"/>
    <property type="project" value="InterPro"/>
</dbReference>
<dbReference type="RefSeq" id="WP_232716384.1">
    <property type="nucleotide sequence ID" value="NZ_CANLDO010000004.1"/>
</dbReference>
<dbReference type="SMART" id="SM00922">
    <property type="entry name" value="MR_MLE"/>
    <property type="match status" value="1"/>
</dbReference>
<keyword evidence="4" id="KW-1185">Reference proteome</keyword>
<dbReference type="SUPFAM" id="SSF51604">
    <property type="entry name" value="Enolase C-terminal domain-like"/>
    <property type="match status" value="1"/>
</dbReference>
<dbReference type="PROSITE" id="PS00909">
    <property type="entry name" value="MR_MLE_2"/>
    <property type="match status" value="1"/>
</dbReference>
<evidence type="ECO:0000256" key="1">
    <source>
        <dbReference type="ARBA" id="ARBA00023239"/>
    </source>
</evidence>
<gene>
    <name evidence="3" type="ORF">SAMN04488118_10438</name>
</gene>
<dbReference type="Proteomes" id="UP000198767">
    <property type="component" value="Unassembled WGS sequence"/>
</dbReference>
<dbReference type="InterPro" id="IPR029065">
    <property type="entry name" value="Enolase_C-like"/>
</dbReference>
<dbReference type="PROSITE" id="PS00908">
    <property type="entry name" value="MR_MLE_1"/>
    <property type="match status" value="1"/>
</dbReference>
<proteinExistence type="predicted"/>
<dbReference type="Gene3D" id="3.20.20.120">
    <property type="entry name" value="Enolase-like C-terminal domain"/>
    <property type="match status" value="1"/>
</dbReference>
<dbReference type="SFLD" id="SFLDS00001">
    <property type="entry name" value="Enolase"/>
    <property type="match status" value="1"/>
</dbReference>
<dbReference type="Gene3D" id="3.30.390.10">
    <property type="entry name" value="Enolase-like, N-terminal domain"/>
    <property type="match status" value="1"/>
</dbReference>
<evidence type="ECO:0000313" key="3">
    <source>
        <dbReference type="EMBL" id="SCZ60154.1"/>
    </source>
</evidence>
<reference evidence="3 4" key="1">
    <citation type="submission" date="2016-10" db="EMBL/GenBank/DDBJ databases">
        <authorList>
            <person name="de Groot N.N."/>
        </authorList>
    </citation>
    <scope>NUCLEOTIDE SEQUENCE [LARGE SCALE GENOMIC DNA]</scope>
    <source>
        <strain evidence="3 4">U95</strain>
    </source>
</reference>
<dbReference type="GO" id="GO:0016829">
    <property type="term" value="F:lyase activity"/>
    <property type="evidence" value="ECO:0007669"/>
    <property type="project" value="UniProtKB-KW"/>
</dbReference>
<dbReference type="PANTHER" id="PTHR48080:SF2">
    <property type="entry name" value="D-GALACTONATE DEHYDRATASE"/>
    <property type="match status" value="1"/>
</dbReference>
<dbReference type="CDD" id="cd03316">
    <property type="entry name" value="MR_like"/>
    <property type="match status" value="1"/>
</dbReference>
<dbReference type="SUPFAM" id="SSF54826">
    <property type="entry name" value="Enolase N-terminal domain-like"/>
    <property type="match status" value="1"/>
</dbReference>
<feature type="domain" description="Mandelate racemase/muconate lactonizing enzyme C-terminal" evidence="2">
    <location>
        <begin position="153"/>
        <end position="260"/>
    </location>
</feature>
<dbReference type="Pfam" id="PF13378">
    <property type="entry name" value="MR_MLE_C"/>
    <property type="match status" value="1"/>
</dbReference>
<keyword evidence="1" id="KW-0456">Lyase</keyword>
<dbReference type="Pfam" id="PF02746">
    <property type="entry name" value="MR_MLE_N"/>
    <property type="match status" value="1"/>
</dbReference>
<dbReference type="SFLD" id="SFLDG00179">
    <property type="entry name" value="mandelate_racemase"/>
    <property type="match status" value="1"/>
</dbReference>
<dbReference type="InterPro" id="IPR029017">
    <property type="entry name" value="Enolase-like_N"/>
</dbReference>
<dbReference type="InterPro" id="IPR013342">
    <property type="entry name" value="Mandelate_racemase_C"/>
</dbReference>
<dbReference type="InterPro" id="IPR034593">
    <property type="entry name" value="DgoD-like"/>
</dbReference>
<organism evidence="3 4">
    <name type="scientific">Epibacterium ulvae</name>
    <dbReference type="NCBI Taxonomy" id="1156985"/>
    <lineage>
        <taxon>Bacteria</taxon>
        <taxon>Pseudomonadati</taxon>
        <taxon>Pseudomonadota</taxon>
        <taxon>Alphaproteobacteria</taxon>
        <taxon>Rhodobacterales</taxon>
        <taxon>Roseobacteraceae</taxon>
        <taxon>Epibacterium</taxon>
    </lineage>
</organism>
<dbReference type="AlphaFoldDB" id="A0A1G5QEC0"/>
<dbReference type="InterPro" id="IPR013341">
    <property type="entry name" value="Mandelate_racemase_N_dom"/>
</dbReference>
<accession>A0A1G5QEC0</accession>
<sequence>MSDDMHVPSVGVSNVTGLSKGAARAVRIADISTFVVRVGARNQLLVKVTSEDGLFGWGESGMSGREKSVAATIAHFSTFLIGQDSRQIGRIWQESYRSQYFEGGRVLTAAISAIDIALHDLLGKRLGLPVYQLLGGRQRDEVPSFASSMAKTTEGLLADIHTLVDAGWSCVRTYPGSFGEGDIFDPWASLSKTAAELIAIREEFGPSLCLGVDMHHRYTVAEAASFCAMLPKGTLNFIEEPIRSETPEAYVSLRRMTDIPFAVGEEFSSKWEAARFLDAGVTQFMRLDICNIGGFTEAMKVAAMSERHYVDLMPHNPLGPVCTAATVHMSAAIPNLSWLENRQSPVEALGFHDHEIFPVQIQTNGPVYLVPDAPGLGVEVDETRLVDQTVEYIEAPHLKRPDGSVTNW</sequence>
<protein>
    <submittedName>
        <fullName evidence="3">Galactonate dehydratase</fullName>
    </submittedName>
</protein>
<dbReference type="PANTHER" id="PTHR48080">
    <property type="entry name" value="D-GALACTONATE DEHYDRATASE-RELATED"/>
    <property type="match status" value="1"/>
</dbReference>
<evidence type="ECO:0000259" key="2">
    <source>
        <dbReference type="SMART" id="SM00922"/>
    </source>
</evidence>
<dbReference type="InterPro" id="IPR036849">
    <property type="entry name" value="Enolase-like_C_sf"/>
</dbReference>
<dbReference type="GO" id="GO:0000287">
    <property type="term" value="F:magnesium ion binding"/>
    <property type="evidence" value="ECO:0007669"/>
    <property type="project" value="UniProtKB-ARBA"/>
</dbReference>
<evidence type="ECO:0000313" key="4">
    <source>
        <dbReference type="Proteomes" id="UP000198767"/>
    </source>
</evidence>
<dbReference type="EMBL" id="FMWG01000004">
    <property type="protein sequence ID" value="SCZ60154.1"/>
    <property type="molecule type" value="Genomic_DNA"/>
</dbReference>
<name>A0A1G5QEC0_9RHOB</name>
<dbReference type="STRING" id="1156985.SAMN04488118_10438"/>